<dbReference type="InterPro" id="IPR013520">
    <property type="entry name" value="Ribonucl_H"/>
</dbReference>
<evidence type="ECO:0000256" key="2">
    <source>
        <dbReference type="ARBA" id="ARBA00022839"/>
    </source>
</evidence>
<feature type="domain" description="Exonuclease" evidence="3">
    <location>
        <begin position="4"/>
        <end position="168"/>
    </location>
</feature>
<reference evidence="4 5" key="1">
    <citation type="submission" date="2024-04" db="EMBL/GenBank/DDBJ databases">
        <title>Draft genome sequence of Sessilibacter corallicola NBRC 116591.</title>
        <authorList>
            <person name="Miyakawa T."/>
            <person name="Kusuya Y."/>
            <person name="Miura T."/>
        </authorList>
    </citation>
    <scope>NUCLEOTIDE SEQUENCE [LARGE SCALE GENOMIC DNA]</scope>
    <source>
        <strain evidence="4 5">KU-00831-HH</strain>
    </source>
</reference>
<accession>A0ABQ0AAT1</accession>
<dbReference type="EMBL" id="BAABWN010000008">
    <property type="protein sequence ID" value="GAA6168763.1"/>
    <property type="molecule type" value="Genomic_DNA"/>
</dbReference>
<dbReference type="SMART" id="SM00479">
    <property type="entry name" value="EXOIII"/>
    <property type="match status" value="1"/>
</dbReference>
<evidence type="ECO:0000259" key="3">
    <source>
        <dbReference type="SMART" id="SM00479"/>
    </source>
</evidence>
<keyword evidence="2" id="KW-0269">Exonuclease</keyword>
<protein>
    <recommendedName>
        <fullName evidence="3">Exonuclease domain-containing protein</fullName>
    </recommendedName>
</protein>
<keyword evidence="1" id="KW-0540">Nuclease</keyword>
<name>A0ABQ0AAT1_9GAMM</name>
<comment type="caution">
    <text evidence="4">The sequence shown here is derived from an EMBL/GenBank/DDBJ whole genome shotgun (WGS) entry which is preliminary data.</text>
</comment>
<sequence length="172" mass="19822">MVIPPNIMDIEASGFGPESYPIEIGLVQSNGQRFSRLIKPIPAWQFWCIDAENVHGIKREMLDQQGHSIKDVAKELNELLEGKKIYCDCWVVDKPWLDQIFIASRIKPLFSLSPLEAILPDEQMAHWQHSKEIVTRELNVRRHRASTDALIIQQTYLKSLVMMNRPLEQFGG</sequence>
<gene>
    <name evidence="4" type="ORF">NBRC116591_25740</name>
</gene>
<evidence type="ECO:0000256" key="1">
    <source>
        <dbReference type="ARBA" id="ARBA00022722"/>
    </source>
</evidence>
<organism evidence="4 5">
    <name type="scientific">Sessilibacter corallicola</name>
    <dbReference type="NCBI Taxonomy" id="2904075"/>
    <lineage>
        <taxon>Bacteria</taxon>
        <taxon>Pseudomonadati</taxon>
        <taxon>Pseudomonadota</taxon>
        <taxon>Gammaproteobacteria</taxon>
        <taxon>Cellvibrionales</taxon>
        <taxon>Cellvibrionaceae</taxon>
        <taxon>Sessilibacter</taxon>
    </lineage>
</organism>
<dbReference type="SUPFAM" id="SSF53098">
    <property type="entry name" value="Ribonuclease H-like"/>
    <property type="match status" value="1"/>
</dbReference>
<dbReference type="InterPro" id="IPR012337">
    <property type="entry name" value="RNaseH-like_sf"/>
</dbReference>
<dbReference type="RefSeq" id="WP_353303505.1">
    <property type="nucleotide sequence ID" value="NZ_BAABWN010000008.1"/>
</dbReference>
<dbReference type="Proteomes" id="UP001465153">
    <property type="component" value="Unassembled WGS sequence"/>
</dbReference>
<evidence type="ECO:0000313" key="5">
    <source>
        <dbReference type="Proteomes" id="UP001465153"/>
    </source>
</evidence>
<dbReference type="InterPro" id="IPR036397">
    <property type="entry name" value="RNaseH_sf"/>
</dbReference>
<dbReference type="Gene3D" id="3.30.420.10">
    <property type="entry name" value="Ribonuclease H-like superfamily/Ribonuclease H"/>
    <property type="match status" value="1"/>
</dbReference>
<keyword evidence="5" id="KW-1185">Reference proteome</keyword>
<evidence type="ECO:0000313" key="4">
    <source>
        <dbReference type="EMBL" id="GAA6168763.1"/>
    </source>
</evidence>
<keyword evidence="2" id="KW-0378">Hydrolase</keyword>
<proteinExistence type="predicted"/>